<evidence type="ECO:0000313" key="6">
    <source>
        <dbReference type="Proteomes" id="UP001187682"/>
    </source>
</evidence>
<feature type="region of interest" description="Disordered" evidence="2">
    <location>
        <begin position="164"/>
        <end position="186"/>
    </location>
</feature>
<dbReference type="PANTHER" id="PTHR10039">
    <property type="entry name" value="AMELOGENIN"/>
    <property type="match status" value="1"/>
</dbReference>
<protein>
    <recommendedName>
        <fullName evidence="7">NACHT-NTPase and P-loop NTPases N-terminal domain-containing protein</fullName>
    </recommendedName>
</protein>
<dbReference type="InterPro" id="IPR031352">
    <property type="entry name" value="SesA"/>
</dbReference>
<feature type="domain" description="Nephrocystin 3-like N-terminal" evidence="4">
    <location>
        <begin position="247"/>
        <end position="414"/>
    </location>
</feature>
<dbReference type="SUPFAM" id="SSF52540">
    <property type="entry name" value="P-loop containing nucleoside triphosphate hydrolases"/>
    <property type="match status" value="1"/>
</dbReference>
<organism evidence="5 6">
    <name type="scientific">Cephalotrichum gorgonifer</name>
    <dbReference type="NCBI Taxonomy" id="2041049"/>
    <lineage>
        <taxon>Eukaryota</taxon>
        <taxon>Fungi</taxon>
        <taxon>Dikarya</taxon>
        <taxon>Ascomycota</taxon>
        <taxon>Pezizomycotina</taxon>
        <taxon>Sordariomycetes</taxon>
        <taxon>Hypocreomycetidae</taxon>
        <taxon>Microascales</taxon>
        <taxon>Microascaceae</taxon>
        <taxon>Cephalotrichum</taxon>
    </lineage>
</organism>
<accession>A0AAE8N3D5</accession>
<gene>
    <name evidence="5" type="ORF">DNG_06788</name>
</gene>
<feature type="domain" description="NACHT-NTPase and P-loop NTPases N-terminal" evidence="3">
    <location>
        <begin position="8"/>
        <end position="132"/>
    </location>
</feature>
<dbReference type="PANTHER" id="PTHR10039:SF16">
    <property type="entry name" value="GPI INOSITOL-DEACYLASE"/>
    <property type="match status" value="1"/>
</dbReference>
<evidence type="ECO:0000256" key="1">
    <source>
        <dbReference type="ARBA" id="ARBA00022737"/>
    </source>
</evidence>
<dbReference type="AlphaFoldDB" id="A0AAE8N3D5"/>
<dbReference type="InterPro" id="IPR056884">
    <property type="entry name" value="NPHP3-like_N"/>
</dbReference>
<dbReference type="Pfam" id="PF17107">
    <property type="entry name" value="SesA"/>
    <property type="match status" value="1"/>
</dbReference>
<evidence type="ECO:0000259" key="4">
    <source>
        <dbReference type="Pfam" id="PF24883"/>
    </source>
</evidence>
<evidence type="ECO:0000313" key="5">
    <source>
        <dbReference type="EMBL" id="SPO04105.1"/>
    </source>
</evidence>
<dbReference type="Pfam" id="PF24883">
    <property type="entry name" value="NPHP3_N"/>
    <property type="match status" value="1"/>
</dbReference>
<keyword evidence="1" id="KW-0677">Repeat</keyword>
<dbReference type="EMBL" id="ONZQ02000009">
    <property type="protein sequence ID" value="SPO04105.1"/>
    <property type="molecule type" value="Genomic_DNA"/>
</dbReference>
<name>A0AAE8N3D5_9PEZI</name>
<proteinExistence type="predicted"/>
<dbReference type="InterPro" id="IPR027417">
    <property type="entry name" value="P-loop_NTPase"/>
</dbReference>
<feature type="compositionally biased region" description="Polar residues" evidence="2">
    <location>
        <begin position="173"/>
        <end position="182"/>
    </location>
</feature>
<sequence length="473" mass="53693">MDPLTILTSTITLVQAISSTYDVIQHLRGLPNEFKEVSRNLPLAQDTLGLARYQLQGRALDESAKKAIQPFVVGCEEKAKMLQNIFEKVERGMQNARHGSVFESYRTSLLPLGKAHRVEILMQGILGDLDRLATNRLFRTATQSQMTQLKDAIDQLSKVKSSVRDSDFEGAGTNATQNNSSGARGYQYVNSSQGQQFNSGGGKQFNAHSMTFVQSSEDYKRRTDIIQALYTSPYEDRKNRNPDRVPGTCEWFIGHSLFQQWRESESSSMLWVSANPGCGKSVLAKYLVDSVLPTMTPRTTCYFFFKDDFEDQRSAKVALRCILHQLFTQRESLFSDKIVKRFEDYKAHLENSSFGELWDILVMASQEKDAGELVCILDAFDECEDREREKLAQALCKFYGTKNNVNLKFLVTSRPYDKIGRGFRPLNIPGLPLIHLKGESDTEISNIAREIDIYIEASVSRIREDLHLKPQEE</sequence>
<dbReference type="Proteomes" id="UP001187682">
    <property type="component" value="Unassembled WGS sequence"/>
</dbReference>
<reference evidence="5" key="1">
    <citation type="submission" date="2018-03" db="EMBL/GenBank/DDBJ databases">
        <authorList>
            <person name="Guldener U."/>
        </authorList>
    </citation>
    <scope>NUCLEOTIDE SEQUENCE</scope>
</reference>
<keyword evidence="6" id="KW-1185">Reference proteome</keyword>
<evidence type="ECO:0000259" key="3">
    <source>
        <dbReference type="Pfam" id="PF17107"/>
    </source>
</evidence>
<dbReference type="Gene3D" id="3.40.50.300">
    <property type="entry name" value="P-loop containing nucleotide triphosphate hydrolases"/>
    <property type="match status" value="1"/>
</dbReference>
<comment type="caution">
    <text evidence="5">The sequence shown here is derived from an EMBL/GenBank/DDBJ whole genome shotgun (WGS) entry which is preliminary data.</text>
</comment>
<evidence type="ECO:0000256" key="2">
    <source>
        <dbReference type="SAM" id="MobiDB-lite"/>
    </source>
</evidence>
<evidence type="ECO:0008006" key="7">
    <source>
        <dbReference type="Google" id="ProtNLM"/>
    </source>
</evidence>